<evidence type="ECO:0000313" key="9">
    <source>
        <dbReference type="EMBL" id="AZQ63779.1"/>
    </source>
</evidence>
<dbReference type="InterPro" id="IPR051913">
    <property type="entry name" value="GH2_Domain-Containing"/>
</dbReference>
<dbReference type="InterPro" id="IPR006102">
    <property type="entry name" value="Ig-like_GH2"/>
</dbReference>
<feature type="domain" description="DUF4982" evidence="8">
    <location>
        <begin position="610"/>
        <end position="673"/>
    </location>
</feature>
<dbReference type="InterPro" id="IPR036156">
    <property type="entry name" value="Beta-gal/glucu_dom_sf"/>
</dbReference>
<dbReference type="EMBL" id="CP034562">
    <property type="protein sequence ID" value="AZQ63779.1"/>
    <property type="molecule type" value="Genomic_DNA"/>
</dbReference>
<dbReference type="PRINTS" id="PR00132">
    <property type="entry name" value="GLHYDRLASE2"/>
</dbReference>
<dbReference type="InterPro" id="IPR017853">
    <property type="entry name" value="GH"/>
</dbReference>
<keyword evidence="3" id="KW-0326">Glycosidase</keyword>
<name>A0A3S9P6D2_9BACT</name>
<sequence>MKQLLLYILLLTTISLTASFSVVAGEKVSFNKEWKFIKETSTLDYKTVSNLSFDATNWEAVTLPHTANIEPLVVNNQWQGIAWYRKTFSFDETKKDKKFFVEFEGAMNSAEVWVNGQFVKKHIGGYLPFVFDISPYITFGKENCIVVRLDNNDSAVTGPKPLKILDFNTFGGLYRNAWLMIKEPLHITNAILENKVAGGGIFVTYPEVSDKKAVIAIQTDIKNQYNSSKNITIVQELRFKNKLVSRIKSELILVKSNESHTSQQSITLKNPKLWNTNTPHLYTLITKVMDGKKSIDKEVTKIGIKHIGFAGRDFYLNGEKRYLRGVNRHQEYPYIGYALSKNAEVRDAIKIKNAGFDVVRLSHYPHSPSFMDACDSLGLLTLDAILGWQYYKPTTEFRNQIFQTARDLIRRDRNHASVIAWEVSLNETKMPLEFRQKLSTIAHEEYPTKQSFSAGWMNEGYDIYLQARQHRILHPEAREEWKGPYFVSEYGDWEYYSKNAGLNQHQLDKTTRYETSSRQARGFGEKRLLMQAYNVQEALNDNLSTEAFGDGYWVMFDYNRGYHDDLELSGISDLFRIEKFAYYFYQSQRTPTKQIPVTLKIASYWTDKSPLSVKVYSNCDEVAFYLNNKLVAKQKPDQDKKAINLPHPPFTFQLNKFEKGTLKAIGYIDGKVVETAIVKTPESVDHLVIEIDESEVPLAKNTKDVVFAYIKVVDKNGTLVPNYNKEIELKIKGNISLMNKNGIITEAGIGTAVLQFQSLKEGLQLQATSDNGRLKGSYQLDVK</sequence>
<dbReference type="InterPro" id="IPR006101">
    <property type="entry name" value="Glyco_hydro_2"/>
</dbReference>
<dbReference type="Gene3D" id="3.20.20.80">
    <property type="entry name" value="Glycosidases"/>
    <property type="match status" value="1"/>
</dbReference>
<dbReference type="Pfam" id="PF16355">
    <property type="entry name" value="DUF4982"/>
    <property type="match status" value="1"/>
</dbReference>
<proteinExistence type="inferred from homology"/>
<dbReference type="InterPro" id="IPR006103">
    <property type="entry name" value="Glyco_hydro_2_cat"/>
</dbReference>
<comment type="similarity">
    <text evidence="1">Belongs to the glycosyl hydrolase 2 family.</text>
</comment>
<dbReference type="GO" id="GO:0004553">
    <property type="term" value="F:hydrolase activity, hydrolyzing O-glycosyl compounds"/>
    <property type="evidence" value="ECO:0007669"/>
    <property type="project" value="InterPro"/>
</dbReference>
<dbReference type="InterPro" id="IPR008979">
    <property type="entry name" value="Galactose-bd-like_sf"/>
</dbReference>
<dbReference type="Pfam" id="PF00703">
    <property type="entry name" value="Glyco_hydro_2"/>
    <property type="match status" value="1"/>
</dbReference>
<dbReference type="Pfam" id="PF02836">
    <property type="entry name" value="Glyco_hydro_2_C"/>
    <property type="match status" value="1"/>
</dbReference>
<dbReference type="AlphaFoldDB" id="A0A3S9P6D2"/>
<evidence type="ECO:0000259" key="7">
    <source>
        <dbReference type="Pfam" id="PF02837"/>
    </source>
</evidence>
<evidence type="ECO:0000313" key="10">
    <source>
        <dbReference type="Proteomes" id="UP000267268"/>
    </source>
</evidence>
<dbReference type="RefSeq" id="WP_126616818.1">
    <property type="nucleotide sequence ID" value="NZ_CP034562.1"/>
</dbReference>
<dbReference type="SUPFAM" id="SSF51445">
    <property type="entry name" value="(Trans)glycosidases"/>
    <property type="match status" value="1"/>
</dbReference>
<dbReference type="SUPFAM" id="SSF49303">
    <property type="entry name" value="beta-Galactosidase/glucuronidase domain"/>
    <property type="match status" value="1"/>
</dbReference>
<feature type="domain" description="Glycosyl hydrolases family 2 sugar binding" evidence="7">
    <location>
        <begin position="36"/>
        <end position="180"/>
    </location>
</feature>
<feature type="signal peptide" evidence="4">
    <location>
        <begin position="1"/>
        <end position="24"/>
    </location>
</feature>
<dbReference type="PANTHER" id="PTHR42732:SF1">
    <property type="entry name" value="BETA-MANNOSIDASE"/>
    <property type="match status" value="1"/>
</dbReference>
<dbReference type="InterPro" id="IPR006104">
    <property type="entry name" value="Glyco_hydro_2_N"/>
</dbReference>
<gene>
    <name evidence="9" type="ORF">EI427_16565</name>
</gene>
<dbReference type="Pfam" id="PF02837">
    <property type="entry name" value="Glyco_hydro_2_N"/>
    <property type="match status" value="1"/>
</dbReference>
<evidence type="ECO:0000259" key="5">
    <source>
        <dbReference type="Pfam" id="PF00703"/>
    </source>
</evidence>
<dbReference type="PANTHER" id="PTHR42732">
    <property type="entry name" value="BETA-GALACTOSIDASE"/>
    <property type="match status" value="1"/>
</dbReference>
<evidence type="ECO:0000256" key="1">
    <source>
        <dbReference type="ARBA" id="ARBA00007401"/>
    </source>
</evidence>
<keyword evidence="4" id="KW-0732">Signal</keyword>
<protein>
    <submittedName>
        <fullName evidence="9">Glycoside hydrolase family 2 protein</fullName>
    </submittedName>
</protein>
<dbReference type="GO" id="GO:0005975">
    <property type="term" value="P:carbohydrate metabolic process"/>
    <property type="evidence" value="ECO:0007669"/>
    <property type="project" value="InterPro"/>
</dbReference>
<organism evidence="9 10">
    <name type="scientific">Flammeovirga pectinis</name>
    <dbReference type="NCBI Taxonomy" id="2494373"/>
    <lineage>
        <taxon>Bacteria</taxon>
        <taxon>Pseudomonadati</taxon>
        <taxon>Bacteroidota</taxon>
        <taxon>Cytophagia</taxon>
        <taxon>Cytophagales</taxon>
        <taxon>Flammeovirgaceae</taxon>
        <taxon>Flammeovirga</taxon>
    </lineage>
</organism>
<dbReference type="OrthoDB" id="1007335at2"/>
<reference evidence="9 10" key="1">
    <citation type="submission" date="2018-12" db="EMBL/GenBank/DDBJ databases">
        <title>Flammeovirga pectinis sp. nov., isolated from the gut of the Korean scallop, Patinopecten yessoensis.</title>
        <authorList>
            <person name="Bae J.-W."/>
            <person name="Jeong Y.-S."/>
            <person name="Kang W."/>
        </authorList>
    </citation>
    <scope>NUCLEOTIDE SEQUENCE [LARGE SCALE GENOMIC DNA]</scope>
    <source>
        <strain evidence="9 10">L12M1</strain>
    </source>
</reference>
<evidence type="ECO:0000256" key="2">
    <source>
        <dbReference type="ARBA" id="ARBA00022801"/>
    </source>
</evidence>
<keyword evidence="2 9" id="KW-0378">Hydrolase</keyword>
<dbReference type="Gene3D" id="2.60.120.260">
    <property type="entry name" value="Galactose-binding domain-like"/>
    <property type="match status" value="1"/>
</dbReference>
<dbReference type="InterPro" id="IPR013783">
    <property type="entry name" value="Ig-like_fold"/>
</dbReference>
<evidence type="ECO:0000259" key="6">
    <source>
        <dbReference type="Pfam" id="PF02836"/>
    </source>
</evidence>
<dbReference type="Gene3D" id="2.60.40.10">
    <property type="entry name" value="Immunoglobulins"/>
    <property type="match status" value="3"/>
</dbReference>
<feature type="domain" description="Glycoside hydrolase family 2 catalytic" evidence="6">
    <location>
        <begin position="312"/>
        <end position="431"/>
    </location>
</feature>
<keyword evidence="10" id="KW-1185">Reference proteome</keyword>
<dbReference type="SUPFAM" id="SSF49785">
    <property type="entry name" value="Galactose-binding domain-like"/>
    <property type="match status" value="1"/>
</dbReference>
<dbReference type="Proteomes" id="UP000267268">
    <property type="component" value="Chromosome 1"/>
</dbReference>
<evidence type="ECO:0000259" key="8">
    <source>
        <dbReference type="Pfam" id="PF16355"/>
    </source>
</evidence>
<dbReference type="KEGG" id="fll:EI427_16565"/>
<dbReference type="InterPro" id="IPR032311">
    <property type="entry name" value="DUF4982"/>
</dbReference>
<feature type="chain" id="PRO_5019141246" evidence="4">
    <location>
        <begin position="25"/>
        <end position="783"/>
    </location>
</feature>
<feature type="domain" description="Glycoside hydrolase family 2 immunoglobulin-like beta-sandwich" evidence="5">
    <location>
        <begin position="203"/>
        <end position="305"/>
    </location>
</feature>
<accession>A0A3S9P6D2</accession>
<evidence type="ECO:0000256" key="4">
    <source>
        <dbReference type="SAM" id="SignalP"/>
    </source>
</evidence>
<evidence type="ECO:0000256" key="3">
    <source>
        <dbReference type="ARBA" id="ARBA00023295"/>
    </source>
</evidence>